<feature type="region of interest" description="Disordered" evidence="6">
    <location>
        <begin position="370"/>
        <end position="399"/>
    </location>
</feature>
<gene>
    <name evidence="8" type="ORF">K461DRAFT_177495</name>
</gene>
<dbReference type="SUPFAM" id="SSF103473">
    <property type="entry name" value="MFS general substrate transporter"/>
    <property type="match status" value="1"/>
</dbReference>
<sequence length="594" mass="65059">MARGPRSLAIRNDHIGDNGLLSPRHTNVGCGVNPTKTPLRQDRTVSPFYLISLTIGAGGLQMVWTTLSGHGSMYLSSLDLPRHTTSFIWLAGPISGALIQPYFCFWSDRCTHPWGRRKPFLFFGALVTMMALLLLPWTAELAGHLSYDFETDDLPASGMSKGIIAALLIWTINIAVQPIQMGIRSLICEACPEHQQVQATAYSSCTSSIVMVFGFAIGTTKSLPLLPWSEDNQFKYVCLVAALMLGTSTLITLCVVKEGPPNFPKARQGYNPLYVAKQYYRGLATLPPVVKKVYQVQFFAWLGWFPFFFYITTYFAGLVNQDAPKQTASIDTTQEPPRGQSATQAACFAMLFFALVALSCNIILIRSARPSSPQQHSPPPSSSRFSQGSEKVQQDRDEEDVGLLEGAPEIPKSAIPKLTIARAWVIAHLLTATTVLSTGFTRSLTASTLLISCLGIGWALTHWAPMSLINTAVASQLSQTKTRPNDTTTYRDVEFLGESQCPSTPLLMNSFPRSSKEPPAERSEMQTGIVMGLYNLSTATPQIIAALGSSFMFWVSGKYDLDDTETVGWVIRAFALSGFVAAYLASRIVKMQGK</sequence>
<evidence type="ECO:0000313" key="9">
    <source>
        <dbReference type="Proteomes" id="UP000799439"/>
    </source>
</evidence>
<evidence type="ECO:0000256" key="5">
    <source>
        <dbReference type="ARBA" id="ARBA00023136"/>
    </source>
</evidence>
<dbReference type="PANTHER" id="PTHR19432">
    <property type="entry name" value="SUGAR TRANSPORTER"/>
    <property type="match status" value="1"/>
</dbReference>
<feature type="transmembrane region" description="Helical" evidence="7">
    <location>
        <begin position="159"/>
        <end position="179"/>
    </location>
</feature>
<feature type="transmembrane region" description="Helical" evidence="7">
    <location>
        <begin position="87"/>
        <end position="107"/>
    </location>
</feature>
<protein>
    <recommendedName>
        <fullName evidence="10">Sucrose transporter</fullName>
    </recommendedName>
</protein>
<evidence type="ECO:0000256" key="4">
    <source>
        <dbReference type="ARBA" id="ARBA00022989"/>
    </source>
</evidence>
<reference evidence="8" key="1">
    <citation type="journal article" date="2020" name="Stud. Mycol.">
        <title>101 Dothideomycetes genomes: a test case for predicting lifestyles and emergence of pathogens.</title>
        <authorList>
            <person name="Haridas S."/>
            <person name="Albert R."/>
            <person name="Binder M."/>
            <person name="Bloem J."/>
            <person name="Labutti K."/>
            <person name="Salamov A."/>
            <person name="Andreopoulos B."/>
            <person name="Baker S."/>
            <person name="Barry K."/>
            <person name="Bills G."/>
            <person name="Bluhm B."/>
            <person name="Cannon C."/>
            <person name="Castanera R."/>
            <person name="Culley D."/>
            <person name="Daum C."/>
            <person name="Ezra D."/>
            <person name="Gonzalez J."/>
            <person name="Henrissat B."/>
            <person name="Kuo A."/>
            <person name="Liang C."/>
            <person name="Lipzen A."/>
            <person name="Lutzoni F."/>
            <person name="Magnuson J."/>
            <person name="Mondo S."/>
            <person name="Nolan M."/>
            <person name="Ohm R."/>
            <person name="Pangilinan J."/>
            <person name="Park H.-J."/>
            <person name="Ramirez L."/>
            <person name="Alfaro M."/>
            <person name="Sun H."/>
            <person name="Tritt A."/>
            <person name="Yoshinaga Y."/>
            <person name="Zwiers L.-H."/>
            <person name="Turgeon B."/>
            <person name="Goodwin S."/>
            <person name="Spatafora J."/>
            <person name="Crous P."/>
            <person name="Grigoriev I."/>
        </authorList>
    </citation>
    <scope>NUCLEOTIDE SEQUENCE</scope>
    <source>
        <strain evidence="8">CBS 260.36</strain>
    </source>
</reference>
<evidence type="ECO:0000256" key="6">
    <source>
        <dbReference type="SAM" id="MobiDB-lite"/>
    </source>
</evidence>
<dbReference type="InterPro" id="IPR036259">
    <property type="entry name" value="MFS_trans_sf"/>
</dbReference>
<feature type="transmembrane region" description="Helical" evidence="7">
    <location>
        <begin position="532"/>
        <end position="555"/>
    </location>
</feature>
<keyword evidence="2" id="KW-0813">Transport</keyword>
<feature type="transmembrane region" description="Helical" evidence="7">
    <location>
        <begin position="342"/>
        <end position="365"/>
    </location>
</feature>
<comment type="caution">
    <text evidence="8">The sequence shown here is derived from an EMBL/GenBank/DDBJ whole genome shotgun (WGS) entry which is preliminary data.</text>
</comment>
<feature type="transmembrane region" description="Helical" evidence="7">
    <location>
        <begin position="298"/>
        <end position="317"/>
    </location>
</feature>
<dbReference type="Proteomes" id="UP000799439">
    <property type="component" value="Unassembled WGS sequence"/>
</dbReference>
<comment type="subcellular location">
    <subcellularLocation>
        <location evidence="1">Membrane</location>
        <topology evidence="1">Multi-pass membrane protein</topology>
    </subcellularLocation>
</comment>
<feature type="transmembrane region" description="Helical" evidence="7">
    <location>
        <begin position="119"/>
        <end position="139"/>
    </location>
</feature>
<keyword evidence="9" id="KW-1185">Reference proteome</keyword>
<dbReference type="AlphaFoldDB" id="A0A9P4MF00"/>
<evidence type="ECO:0000313" key="8">
    <source>
        <dbReference type="EMBL" id="KAF2150507.1"/>
    </source>
</evidence>
<dbReference type="PANTHER" id="PTHR19432:SF35">
    <property type="entry name" value="SOLUTE CARRIER FAMILY 45 MEMBER 3 ISOFORM X1"/>
    <property type="match status" value="1"/>
</dbReference>
<dbReference type="GO" id="GO:0008506">
    <property type="term" value="F:sucrose:proton symporter activity"/>
    <property type="evidence" value="ECO:0007669"/>
    <property type="project" value="TreeGrafter"/>
</dbReference>
<feature type="transmembrane region" description="Helical" evidence="7">
    <location>
        <begin position="48"/>
        <end position="67"/>
    </location>
</feature>
<organism evidence="8 9">
    <name type="scientific">Myriangium duriaei CBS 260.36</name>
    <dbReference type="NCBI Taxonomy" id="1168546"/>
    <lineage>
        <taxon>Eukaryota</taxon>
        <taxon>Fungi</taxon>
        <taxon>Dikarya</taxon>
        <taxon>Ascomycota</taxon>
        <taxon>Pezizomycotina</taxon>
        <taxon>Dothideomycetes</taxon>
        <taxon>Dothideomycetidae</taxon>
        <taxon>Myriangiales</taxon>
        <taxon>Myriangiaceae</taxon>
        <taxon>Myriangium</taxon>
    </lineage>
</organism>
<keyword evidence="4 7" id="KW-1133">Transmembrane helix</keyword>
<feature type="transmembrane region" description="Helical" evidence="7">
    <location>
        <begin position="567"/>
        <end position="585"/>
    </location>
</feature>
<dbReference type="OrthoDB" id="28755at2759"/>
<dbReference type="EMBL" id="ML996089">
    <property type="protein sequence ID" value="KAF2150507.1"/>
    <property type="molecule type" value="Genomic_DNA"/>
</dbReference>
<evidence type="ECO:0000256" key="1">
    <source>
        <dbReference type="ARBA" id="ARBA00004141"/>
    </source>
</evidence>
<evidence type="ECO:0000256" key="2">
    <source>
        <dbReference type="ARBA" id="ARBA00022448"/>
    </source>
</evidence>
<feature type="transmembrane region" description="Helical" evidence="7">
    <location>
        <begin position="234"/>
        <end position="256"/>
    </location>
</feature>
<evidence type="ECO:0000256" key="7">
    <source>
        <dbReference type="SAM" id="Phobius"/>
    </source>
</evidence>
<evidence type="ECO:0008006" key="10">
    <source>
        <dbReference type="Google" id="ProtNLM"/>
    </source>
</evidence>
<dbReference type="Pfam" id="PF13347">
    <property type="entry name" value="MFS_2"/>
    <property type="match status" value="1"/>
</dbReference>
<dbReference type="GO" id="GO:0005886">
    <property type="term" value="C:plasma membrane"/>
    <property type="evidence" value="ECO:0007669"/>
    <property type="project" value="TreeGrafter"/>
</dbReference>
<name>A0A9P4MF00_9PEZI</name>
<proteinExistence type="predicted"/>
<evidence type="ECO:0000256" key="3">
    <source>
        <dbReference type="ARBA" id="ARBA00022692"/>
    </source>
</evidence>
<accession>A0A9P4MF00</accession>
<keyword evidence="3 7" id="KW-0812">Transmembrane</keyword>
<keyword evidence="5 7" id="KW-0472">Membrane</keyword>
<feature type="transmembrane region" description="Helical" evidence="7">
    <location>
        <begin position="199"/>
        <end position="219"/>
    </location>
</feature>